<dbReference type="PANTHER" id="PTHR30136">
    <property type="entry name" value="HELIX-TURN-HELIX TRANSCRIPTIONAL REGULATOR, ICLR FAMILY"/>
    <property type="match status" value="1"/>
</dbReference>
<evidence type="ECO:0000256" key="2">
    <source>
        <dbReference type="ARBA" id="ARBA00023125"/>
    </source>
</evidence>
<dbReference type="GO" id="GO:0003677">
    <property type="term" value="F:DNA binding"/>
    <property type="evidence" value="ECO:0007669"/>
    <property type="project" value="UniProtKB-KW"/>
</dbReference>
<feature type="domain" description="IclR-ED" evidence="6">
    <location>
        <begin position="138"/>
        <end position="322"/>
    </location>
</feature>
<dbReference type="Gene3D" id="3.30.450.40">
    <property type="match status" value="1"/>
</dbReference>
<dbReference type="Gene3D" id="1.10.10.10">
    <property type="entry name" value="Winged helix-like DNA-binding domain superfamily/Winged helix DNA-binding domain"/>
    <property type="match status" value="1"/>
</dbReference>
<organism evidence="7 8">
    <name type="scientific">Paraburkholderia phenazinium</name>
    <dbReference type="NCBI Taxonomy" id="60549"/>
    <lineage>
        <taxon>Bacteria</taxon>
        <taxon>Pseudomonadati</taxon>
        <taxon>Pseudomonadota</taxon>
        <taxon>Betaproteobacteria</taxon>
        <taxon>Burkholderiales</taxon>
        <taxon>Burkholderiaceae</taxon>
        <taxon>Paraburkholderia</taxon>
    </lineage>
</organism>
<dbReference type="InterPro" id="IPR036390">
    <property type="entry name" value="WH_DNA-bd_sf"/>
</dbReference>
<feature type="region of interest" description="Disordered" evidence="4">
    <location>
        <begin position="35"/>
        <end position="74"/>
    </location>
</feature>
<dbReference type="GO" id="GO:0046278">
    <property type="term" value="P:3,4-dihydroxybenzoate metabolic process"/>
    <property type="evidence" value="ECO:0007669"/>
    <property type="project" value="InterPro"/>
</dbReference>
<gene>
    <name evidence="7" type="ORF">SAMN05216466_11971</name>
</gene>
<feature type="domain" description="HTH iclR-type" evidence="5">
    <location>
        <begin position="77"/>
        <end position="137"/>
    </location>
</feature>
<dbReference type="InterPro" id="IPR005471">
    <property type="entry name" value="Tscrpt_reg_IclR_N"/>
</dbReference>
<evidence type="ECO:0000259" key="6">
    <source>
        <dbReference type="PROSITE" id="PS51078"/>
    </source>
</evidence>
<name>A0A1G8IYT1_9BURK</name>
<dbReference type="Pfam" id="PF09339">
    <property type="entry name" value="HTH_IclR"/>
    <property type="match status" value="1"/>
</dbReference>
<keyword evidence="2" id="KW-0238">DNA-binding</keyword>
<dbReference type="PROSITE" id="PS51077">
    <property type="entry name" value="HTH_ICLR"/>
    <property type="match status" value="1"/>
</dbReference>
<proteinExistence type="predicted"/>
<evidence type="ECO:0000256" key="1">
    <source>
        <dbReference type="ARBA" id="ARBA00023015"/>
    </source>
</evidence>
<dbReference type="Proteomes" id="UP000199706">
    <property type="component" value="Unassembled WGS sequence"/>
</dbReference>
<dbReference type="PANTHER" id="PTHR30136:SF34">
    <property type="entry name" value="TRANSCRIPTIONAL REGULATOR"/>
    <property type="match status" value="1"/>
</dbReference>
<dbReference type="GO" id="GO:0045892">
    <property type="term" value="P:negative regulation of DNA-templated transcription"/>
    <property type="evidence" value="ECO:0007669"/>
    <property type="project" value="TreeGrafter"/>
</dbReference>
<evidence type="ECO:0000256" key="3">
    <source>
        <dbReference type="ARBA" id="ARBA00023163"/>
    </source>
</evidence>
<keyword evidence="3" id="KW-0804">Transcription</keyword>
<dbReference type="InterPro" id="IPR029016">
    <property type="entry name" value="GAF-like_dom_sf"/>
</dbReference>
<evidence type="ECO:0000256" key="4">
    <source>
        <dbReference type="SAM" id="MobiDB-lite"/>
    </source>
</evidence>
<evidence type="ECO:0000313" key="8">
    <source>
        <dbReference type="Proteomes" id="UP000199706"/>
    </source>
</evidence>
<dbReference type="InterPro" id="IPR014757">
    <property type="entry name" value="Tscrpt_reg_IclR_C"/>
</dbReference>
<dbReference type="EMBL" id="FNCJ01000019">
    <property type="protein sequence ID" value="SDI24134.1"/>
    <property type="molecule type" value="Genomic_DNA"/>
</dbReference>
<dbReference type="SUPFAM" id="SSF55781">
    <property type="entry name" value="GAF domain-like"/>
    <property type="match status" value="1"/>
</dbReference>
<evidence type="ECO:0000259" key="5">
    <source>
        <dbReference type="PROSITE" id="PS51077"/>
    </source>
</evidence>
<dbReference type="GO" id="GO:0045893">
    <property type="term" value="P:positive regulation of DNA-templated transcription"/>
    <property type="evidence" value="ECO:0007669"/>
    <property type="project" value="InterPro"/>
</dbReference>
<dbReference type="SMART" id="SM00346">
    <property type="entry name" value="HTH_ICLR"/>
    <property type="match status" value="1"/>
</dbReference>
<dbReference type="AlphaFoldDB" id="A0A1G8IYT1"/>
<feature type="compositionally biased region" description="Low complexity" evidence="4">
    <location>
        <begin position="51"/>
        <end position="66"/>
    </location>
</feature>
<dbReference type="Pfam" id="PF01614">
    <property type="entry name" value="IclR_C"/>
    <property type="match status" value="1"/>
</dbReference>
<dbReference type="InterPro" id="IPR012794">
    <property type="entry name" value="PcaR_PcaU"/>
</dbReference>
<accession>A0A1G8IYT1</accession>
<dbReference type="InterPro" id="IPR050707">
    <property type="entry name" value="HTH_MetabolicPath_Reg"/>
</dbReference>
<dbReference type="NCBIfam" id="TIGR02431">
    <property type="entry name" value="pcaR_pcaU"/>
    <property type="match status" value="1"/>
</dbReference>
<evidence type="ECO:0000313" key="7">
    <source>
        <dbReference type="EMBL" id="SDI24134.1"/>
    </source>
</evidence>
<dbReference type="PROSITE" id="PS51078">
    <property type="entry name" value="ICLR_ED"/>
    <property type="match status" value="1"/>
</dbReference>
<dbReference type="GO" id="GO:0003700">
    <property type="term" value="F:DNA-binding transcription factor activity"/>
    <property type="evidence" value="ECO:0007669"/>
    <property type="project" value="TreeGrafter"/>
</dbReference>
<dbReference type="SUPFAM" id="SSF46785">
    <property type="entry name" value="Winged helix' DNA-binding domain"/>
    <property type="match status" value="1"/>
</dbReference>
<keyword evidence="1" id="KW-0805">Transcription regulation</keyword>
<protein>
    <submittedName>
        <fullName evidence="7">Transcriptional regulator, IclR family</fullName>
    </submittedName>
</protein>
<sequence>MQGISYLHGFLRVYVQAGCTSSSLAASAAATHAGDTPRYPMHSLKRPMSKAPQASPADPANAPDTTDAPDKPGDSYVQSFARGLAVIRAFNAERPEQTLTDVAAATGLTRAGARRILLTLQTLGYVETEGRLFRLTPKILDLGFAYLTSMPFWNLAEPVMEELSAQVHESCSAAVLDRTEIVYVLRVPTHKIMTINLSIGSRLPAYCTSMGRVLLAALDDAALDATLGSTPLYAHTPRTVTDKEELKKIIAQVRRQGWAIVDQELEGGLISLSAPIRNRQGRVIAAMNISGNAQRNSAKQMVKAFLEPLQQAAQNVSDLVARRG</sequence>
<dbReference type="FunFam" id="1.10.10.10:FF:000056">
    <property type="entry name" value="IclR family transcriptional regulator"/>
    <property type="match status" value="1"/>
</dbReference>
<reference evidence="7 8" key="1">
    <citation type="submission" date="2016-10" db="EMBL/GenBank/DDBJ databases">
        <authorList>
            <person name="de Groot N.N."/>
        </authorList>
    </citation>
    <scope>NUCLEOTIDE SEQUENCE [LARGE SCALE GENOMIC DNA]</scope>
    <source>
        <strain evidence="7 8">LMG 2247</strain>
    </source>
</reference>
<dbReference type="InterPro" id="IPR036388">
    <property type="entry name" value="WH-like_DNA-bd_sf"/>
</dbReference>